<dbReference type="GO" id="GO:0044010">
    <property type="term" value="P:single-species biofilm formation"/>
    <property type="evidence" value="ECO:0007669"/>
    <property type="project" value="TreeGrafter"/>
</dbReference>
<proteinExistence type="predicted"/>
<evidence type="ECO:0000259" key="1">
    <source>
        <dbReference type="Pfam" id="PF00535"/>
    </source>
</evidence>
<dbReference type="InterPro" id="IPR029044">
    <property type="entry name" value="Nucleotide-diphossugar_trans"/>
</dbReference>
<dbReference type="Gene3D" id="3.90.550.10">
    <property type="entry name" value="Spore Coat Polysaccharide Biosynthesis Protein SpsA, Chain A"/>
    <property type="match status" value="1"/>
</dbReference>
<dbReference type="Proteomes" id="UP000438983">
    <property type="component" value="Chromosome"/>
</dbReference>
<dbReference type="PANTHER" id="PTHR43685">
    <property type="entry name" value="GLYCOSYLTRANSFERASE"/>
    <property type="match status" value="1"/>
</dbReference>
<dbReference type="GO" id="GO:0016740">
    <property type="term" value="F:transferase activity"/>
    <property type="evidence" value="ECO:0007669"/>
    <property type="project" value="UniProtKB-KW"/>
</dbReference>
<dbReference type="PANTHER" id="PTHR43685:SF2">
    <property type="entry name" value="GLYCOSYLTRANSFERASE 2-LIKE DOMAIN-CONTAINING PROTEIN"/>
    <property type="match status" value="1"/>
</dbReference>
<dbReference type="InterPro" id="IPR050834">
    <property type="entry name" value="Glycosyltransf_2"/>
</dbReference>
<name>A0A6I6LQK3_STUST</name>
<dbReference type="OrthoDB" id="9801954at2"/>
<organism evidence="2 3">
    <name type="scientific">Stutzerimonas stutzeri</name>
    <name type="common">Pseudomonas stutzeri</name>
    <dbReference type="NCBI Taxonomy" id="316"/>
    <lineage>
        <taxon>Bacteria</taxon>
        <taxon>Pseudomonadati</taxon>
        <taxon>Pseudomonadota</taxon>
        <taxon>Gammaproteobacteria</taxon>
        <taxon>Pseudomonadales</taxon>
        <taxon>Pseudomonadaceae</taxon>
        <taxon>Stutzerimonas</taxon>
    </lineage>
</organism>
<dbReference type="CDD" id="cd00761">
    <property type="entry name" value="Glyco_tranf_GTA_type"/>
    <property type="match status" value="1"/>
</dbReference>
<dbReference type="AlphaFoldDB" id="A0A6I6LQK3"/>
<feature type="domain" description="Glycosyltransferase 2-like" evidence="1">
    <location>
        <begin position="5"/>
        <end position="132"/>
    </location>
</feature>
<reference evidence="2 3" key="1">
    <citation type="submission" date="2019-12" db="EMBL/GenBank/DDBJ databases">
        <title>Complete genome sequence of Pseudomonas stutzeri.</title>
        <authorList>
            <person name="Lim S.R."/>
            <person name="Kim J.H."/>
        </authorList>
    </citation>
    <scope>NUCLEOTIDE SEQUENCE [LARGE SCALE GENOMIC DNA]</scope>
    <source>
        <strain evidence="2 3">PM101005</strain>
    </source>
</reference>
<dbReference type="RefSeq" id="WP_158188529.1">
    <property type="nucleotide sequence ID" value="NZ_CP046902.1"/>
</dbReference>
<keyword evidence="2" id="KW-0808">Transferase</keyword>
<dbReference type="InterPro" id="IPR001173">
    <property type="entry name" value="Glyco_trans_2-like"/>
</dbReference>
<gene>
    <name evidence="2" type="ORF">GQA94_13610</name>
</gene>
<evidence type="ECO:0000313" key="2">
    <source>
        <dbReference type="EMBL" id="QGZ31047.1"/>
    </source>
</evidence>
<dbReference type="EMBL" id="CP046902">
    <property type="protein sequence ID" value="QGZ31047.1"/>
    <property type="molecule type" value="Genomic_DNA"/>
</dbReference>
<accession>A0A6I6LQK3</accession>
<sequence length="312" mass="34574">MPEVSIIIPTYNSAAFIMDAVASVRRAVDGLSHEIILVDDLSPDVHILRAVTARVPHLRIIEKAAKSNAAESRNLGIAASTGDYIFLLDSDDAFLPEHIARRVALHVRSGCGILFGRYRARNAYRTFDVRLPLYQGDMHQYLFCLDGDVRSSTISLCRSRYRGTTFDGLQAKHQDWGFALRAARNGETLGFDDGYGAVIDSSVNGGRMSNVLNIPASQYFLNSYISEPRHRRGFAMNHLRVVLKNNDKVATAFVHRVLIDSLRDASLLERLGYAPAVLLTSPNLALPARLAMRMLAAARAFSIKGYRKIIPS</sequence>
<protein>
    <submittedName>
        <fullName evidence="2">Glycosyltransferase</fullName>
    </submittedName>
</protein>
<dbReference type="Pfam" id="PF00535">
    <property type="entry name" value="Glycos_transf_2"/>
    <property type="match status" value="1"/>
</dbReference>
<evidence type="ECO:0000313" key="3">
    <source>
        <dbReference type="Proteomes" id="UP000438983"/>
    </source>
</evidence>
<dbReference type="SUPFAM" id="SSF53448">
    <property type="entry name" value="Nucleotide-diphospho-sugar transferases"/>
    <property type="match status" value="1"/>
</dbReference>